<accession>A0AAE4FSC1</accession>
<keyword evidence="1" id="KW-0042">Antenna complex</keyword>
<organism evidence="3 4">
    <name type="scientific">Pseudocalidococcus azoricus BACA0444</name>
    <dbReference type="NCBI Taxonomy" id="2918990"/>
    <lineage>
        <taxon>Bacteria</taxon>
        <taxon>Bacillati</taxon>
        <taxon>Cyanobacteriota</taxon>
        <taxon>Cyanophyceae</taxon>
        <taxon>Acaryochloridales</taxon>
        <taxon>Thermosynechococcaceae</taxon>
        <taxon>Pseudocalidococcus</taxon>
        <taxon>Pseudocalidococcus azoricus</taxon>
    </lineage>
</organism>
<dbReference type="Pfam" id="PF13646">
    <property type="entry name" value="HEAT_2"/>
    <property type="match status" value="1"/>
</dbReference>
<name>A0AAE4FSC1_9CYAN</name>
<dbReference type="AlphaFoldDB" id="A0AAE4FSC1"/>
<dbReference type="InterPro" id="IPR004155">
    <property type="entry name" value="PBS_lyase_HEAT"/>
</dbReference>
<gene>
    <name evidence="3" type="ORF">RIF25_10620</name>
</gene>
<protein>
    <submittedName>
        <fullName evidence="3">HEAT repeat domain-containing protein</fullName>
    </submittedName>
</protein>
<dbReference type="Gene3D" id="1.25.10.10">
    <property type="entry name" value="Leucine-rich Repeat Variant"/>
    <property type="match status" value="1"/>
</dbReference>
<evidence type="ECO:0000256" key="1">
    <source>
        <dbReference type="ARBA" id="ARBA00022549"/>
    </source>
</evidence>
<evidence type="ECO:0000313" key="3">
    <source>
        <dbReference type="EMBL" id="MDS3861260.1"/>
    </source>
</evidence>
<dbReference type="Proteomes" id="UP001268256">
    <property type="component" value="Unassembled WGS sequence"/>
</dbReference>
<dbReference type="SUPFAM" id="SSF48371">
    <property type="entry name" value="ARM repeat"/>
    <property type="match status" value="1"/>
</dbReference>
<keyword evidence="4" id="KW-1185">Reference proteome</keyword>
<evidence type="ECO:0000313" key="4">
    <source>
        <dbReference type="Proteomes" id="UP001268256"/>
    </source>
</evidence>
<proteinExistence type="predicted"/>
<dbReference type="InterPro" id="IPR011989">
    <property type="entry name" value="ARM-like"/>
</dbReference>
<dbReference type="InterPro" id="IPR016024">
    <property type="entry name" value="ARM-type_fold"/>
</dbReference>
<dbReference type="RefSeq" id="WP_322878506.1">
    <property type="nucleotide sequence ID" value="NZ_JAVMIP010000010.1"/>
</dbReference>
<dbReference type="GO" id="GO:0030089">
    <property type="term" value="C:phycobilisome"/>
    <property type="evidence" value="ECO:0007669"/>
    <property type="project" value="UniProtKB-KW"/>
</dbReference>
<dbReference type="Pfam" id="PF03130">
    <property type="entry name" value="HEAT_PBS"/>
    <property type="match status" value="1"/>
</dbReference>
<keyword evidence="2" id="KW-0605">Phycobilisome</keyword>
<evidence type="ECO:0000256" key="2">
    <source>
        <dbReference type="ARBA" id="ARBA00022738"/>
    </source>
</evidence>
<dbReference type="EMBL" id="JAVMIP010000010">
    <property type="protein sequence ID" value="MDS3861260.1"/>
    <property type="molecule type" value="Genomic_DNA"/>
</dbReference>
<reference evidence="4" key="1">
    <citation type="submission" date="2023-07" db="EMBL/GenBank/DDBJ databases">
        <authorList>
            <person name="Luz R."/>
            <person name="Cordeiro R."/>
            <person name="Fonseca A."/>
            <person name="Goncalves V."/>
        </authorList>
    </citation>
    <scope>NUCLEOTIDE SEQUENCE [LARGE SCALE GENOMIC DNA]</scope>
    <source>
        <strain evidence="4">BACA0444</strain>
    </source>
</reference>
<sequence length="225" mass="23656">MATATSLMSLIQAVEQAETPAGLIQSVEALAATGSLEAIPPLMAVLGYNNPGAALVAMNGLVRLGHAAVQPLLTGLDSYNYGARAYAIRALAMIAHPDALEILLQAALSDFAPSVRRAATKGLGGLDWHLVADVQVLSAQARVIVALEQLVLESDWALRYAAVVAATHLLPQVRDESLGERLLTLLQTLAQCDSDVAVRARIQLFARSSALRDCDPMLPAFSAAP</sequence>
<comment type="caution">
    <text evidence="3">The sequence shown here is derived from an EMBL/GenBank/DDBJ whole genome shotgun (WGS) entry which is preliminary data.</text>
</comment>